<dbReference type="Gene3D" id="1.20.58.220">
    <property type="entry name" value="Phosphate transport system protein phou homolog 2, domain 2"/>
    <property type="match status" value="1"/>
</dbReference>
<proteinExistence type="inferred from homology"/>
<name>A0A9D9GZM3_9BACT</name>
<comment type="similarity">
    <text evidence="1">Belongs to the UPF0111 family.</text>
</comment>
<sequence>MPKFNLMSYIMPPEDKMFFIYFQDSAEICLKSAKLYDEIMHNKLTDEYKEKALKYKKKGKLSYKAILKQLNKSFITPIEREDIQTIAVQLNKINKKITKACLNLEVYRLDNYTPEMKEQALTLVNATEKLGEIVKKFKKVSDVEEITELNIEMKEIEAHGDEIHRRAMRNLFSGQYEALDVIKLRDMYKEIENAFDACFYVTDTILNVVLKQS</sequence>
<evidence type="ECO:0000313" key="3">
    <source>
        <dbReference type="Proteomes" id="UP000823632"/>
    </source>
</evidence>
<dbReference type="InterPro" id="IPR038078">
    <property type="entry name" value="PhoU-like_sf"/>
</dbReference>
<reference evidence="2" key="1">
    <citation type="submission" date="2020-10" db="EMBL/GenBank/DDBJ databases">
        <authorList>
            <person name="Gilroy R."/>
        </authorList>
    </citation>
    <scope>NUCLEOTIDE SEQUENCE</scope>
    <source>
        <strain evidence="2">10192</strain>
    </source>
</reference>
<dbReference type="EMBL" id="JADIND010000009">
    <property type="protein sequence ID" value="MBO8429833.1"/>
    <property type="molecule type" value="Genomic_DNA"/>
</dbReference>
<organism evidence="2 3">
    <name type="scientific">Candidatus Scatousia excrementipullorum</name>
    <dbReference type="NCBI Taxonomy" id="2840936"/>
    <lineage>
        <taxon>Bacteria</taxon>
        <taxon>Candidatus Scatousia</taxon>
    </lineage>
</organism>
<dbReference type="AlphaFoldDB" id="A0A9D9GZM3"/>
<dbReference type="PANTHER" id="PTHR37298">
    <property type="entry name" value="UPF0111 PROTEIN YKAA"/>
    <property type="match status" value="1"/>
</dbReference>
<dbReference type="Pfam" id="PF01865">
    <property type="entry name" value="PhoU_div"/>
    <property type="match status" value="1"/>
</dbReference>
<dbReference type="PANTHER" id="PTHR37298:SF1">
    <property type="entry name" value="UPF0111 PROTEIN YKAA"/>
    <property type="match status" value="1"/>
</dbReference>
<dbReference type="Proteomes" id="UP000823632">
    <property type="component" value="Unassembled WGS sequence"/>
</dbReference>
<comment type="caution">
    <text evidence="2">The sequence shown here is derived from an EMBL/GenBank/DDBJ whole genome shotgun (WGS) entry which is preliminary data.</text>
</comment>
<accession>A0A9D9GZM3</accession>
<evidence type="ECO:0000313" key="2">
    <source>
        <dbReference type="EMBL" id="MBO8429833.1"/>
    </source>
</evidence>
<gene>
    <name evidence="2" type="ORF">IAC76_00460</name>
</gene>
<evidence type="ECO:0000256" key="1">
    <source>
        <dbReference type="ARBA" id="ARBA00008591"/>
    </source>
</evidence>
<reference evidence="2" key="2">
    <citation type="journal article" date="2021" name="PeerJ">
        <title>Extensive microbial diversity within the chicken gut microbiome revealed by metagenomics and culture.</title>
        <authorList>
            <person name="Gilroy R."/>
            <person name="Ravi A."/>
            <person name="Getino M."/>
            <person name="Pursley I."/>
            <person name="Horton D.L."/>
            <person name="Alikhan N.F."/>
            <person name="Baker D."/>
            <person name="Gharbi K."/>
            <person name="Hall N."/>
            <person name="Watson M."/>
            <person name="Adriaenssens E.M."/>
            <person name="Foster-Nyarko E."/>
            <person name="Jarju S."/>
            <person name="Secka A."/>
            <person name="Antonio M."/>
            <person name="Oren A."/>
            <person name="Chaudhuri R.R."/>
            <person name="La Ragione R."/>
            <person name="Hildebrand F."/>
            <person name="Pallen M.J."/>
        </authorList>
    </citation>
    <scope>NUCLEOTIDE SEQUENCE</scope>
    <source>
        <strain evidence="2">10192</strain>
    </source>
</reference>
<dbReference type="InterPro" id="IPR018445">
    <property type="entry name" value="Put_Phosphate_transp_reg"/>
</dbReference>
<dbReference type="InterPro" id="IPR052912">
    <property type="entry name" value="UPF0111_domain"/>
</dbReference>
<protein>
    <submittedName>
        <fullName evidence="2">DUF47 family protein</fullName>
    </submittedName>
</protein>